<dbReference type="InterPro" id="IPR050315">
    <property type="entry name" value="FAD-oxidoreductase_2"/>
</dbReference>
<evidence type="ECO:0000313" key="6">
    <source>
        <dbReference type="EMBL" id="MEW9855231.1"/>
    </source>
</evidence>
<evidence type="ECO:0000256" key="3">
    <source>
        <dbReference type="ARBA" id="ARBA00022827"/>
    </source>
</evidence>
<keyword evidence="3" id="KW-0274">FAD</keyword>
<dbReference type="RefSeq" id="WP_367772515.1">
    <property type="nucleotide sequence ID" value="NZ_JBFNXR010000029.1"/>
</dbReference>
<evidence type="ECO:0000259" key="5">
    <source>
        <dbReference type="Pfam" id="PF00890"/>
    </source>
</evidence>
<evidence type="ECO:0000256" key="4">
    <source>
        <dbReference type="ARBA" id="ARBA00023002"/>
    </source>
</evidence>
<reference evidence="6 7" key="1">
    <citation type="submission" date="2024-06" db="EMBL/GenBank/DDBJ databases">
        <title>Novosphingobium rhizovicinus M1R2S20.</title>
        <authorList>
            <person name="Sun J.-Q."/>
        </authorList>
    </citation>
    <scope>NUCLEOTIDE SEQUENCE [LARGE SCALE GENOMIC DNA]</scope>
    <source>
        <strain evidence="6 7">M1R2S20</strain>
    </source>
</reference>
<dbReference type="Proteomes" id="UP001556118">
    <property type="component" value="Unassembled WGS sequence"/>
</dbReference>
<dbReference type="EMBL" id="JBFNXR010000029">
    <property type="protein sequence ID" value="MEW9855231.1"/>
    <property type="molecule type" value="Genomic_DNA"/>
</dbReference>
<accession>A0ABV3RAV3</accession>
<dbReference type="SUPFAM" id="SSF56425">
    <property type="entry name" value="Succinate dehydrogenase/fumarate reductase flavoprotein, catalytic domain"/>
    <property type="match status" value="1"/>
</dbReference>
<keyword evidence="2" id="KW-0285">Flavoprotein</keyword>
<dbReference type="InterPro" id="IPR003953">
    <property type="entry name" value="FAD-dep_OxRdtase_2_FAD-bd"/>
</dbReference>
<dbReference type="SUPFAM" id="SSF51905">
    <property type="entry name" value="FAD/NAD(P)-binding domain"/>
    <property type="match status" value="1"/>
</dbReference>
<proteinExistence type="predicted"/>
<dbReference type="Gene3D" id="3.50.50.60">
    <property type="entry name" value="FAD/NAD(P)-binding domain"/>
    <property type="match status" value="2"/>
</dbReference>
<evidence type="ECO:0000313" key="7">
    <source>
        <dbReference type="Proteomes" id="UP001556118"/>
    </source>
</evidence>
<dbReference type="InterPro" id="IPR036188">
    <property type="entry name" value="FAD/NAD-bd_sf"/>
</dbReference>
<feature type="domain" description="FAD-dependent oxidoreductase 2 FAD-binding" evidence="5">
    <location>
        <begin position="6"/>
        <end position="542"/>
    </location>
</feature>
<sequence length="575" mass="62787">MSETFDVIVVGSGAAGMTAALRARDLGLQVLVVEKAHKYGGTSATSGGVAWIPNHGLGGSTDTREETLTYLDAVIKEPVNRERLEAYVDTGREMLGWLGGEGINMISMPWPDYFAELPGSRTDRSLVMPPWDGRQLGDKFPLVREQYPRFKLFNRYSMNLEETFTIAARAPGWKKKVATVIGRYWKDRSTRKMTKRDRLYVSGAALIGPLLARLDHKGVKIRLETKLETLITTGDKITGVTVSHLGRIYDIEARHAVVLCAGGFEWNQELRDRFYPVRTSIWWTSTPQGANTGDALIAAEKIGAATEHTAEGWWAPTMILPNRSASNFEEVHQAVFDVGRPYSVCVNRNGDRFVNEACSYDRFGAAMASDQLATGANTPCWLVFDAVFRQKFTAGGILPSAIMSDRSIPMDWWDHYIFKADSVAELARKIDLDPAKLEDVTRRMTEYAAKGEDPEFGRGSTIYDKTFGDPTCQPNPALGAICKAPFYAVQIHLGDLGTKGGLKADHKARVVDGSGNPIPGLYAAGNATGSPFGLNYPGAGGTIGPAMVFGYIAANDIASRATNRDVASAREPVAT</sequence>
<organism evidence="6 7">
    <name type="scientific">Novosphingobium rhizovicinum</name>
    <dbReference type="NCBI Taxonomy" id="3228928"/>
    <lineage>
        <taxon>Bacteria</taxon>
        <taxon>Pseudomonadati</taxon>
        <taxon>Pseudomonadota</taxon>
        <taxon>Alphaproteobacteria</taxon>
        <taxon>Sphingomonadales</taxon>
        <taxon>Sphingomonadaceae</taxon>
        <taxon>Novosphingobium</taxon>
    </lineage>
</organism>
<dbReference type="Pfam" id="PF00890">
    <property type="entry name" value="FAD_binding_2"/>
    <property type="match status" value="1"/>
</dbReference>
<comment type="caution">
    <text evidence="6">The sequence shown here is derived from an EMBL/GenBank/DDBJ whole genome shotgun (WGS) entry which is preliminary data.</text>
</comment>
<protein>
    <submittedName>
        <fullName evidence="6">FAD-dependent oxidoreductase</fullName>
    </submittedName>
</protein>
<name>A0ABV3RAV3_9SPHN</name>
<evidence type="ECO:0000256" key="2">
    <source>
        <dbReference type="ARBA" id="ARBA00022630"/>
    </source>
</evidence>
<keyword evidence="7" id="KW-1185">Reference proteome</keyword>
<gene>
    <name evidence="6" type="ORF">ABUH87_08590</name>
</gene>
<dbReference type="Gene3D" id="3.90.700.10">
    <property type="entry name" value="Succinate dehydrogenase/fumarate reductase flavoprotein, catalytic domain"/>
    <property type="match status" value="1"/>
</dbReference>
<evidence type="ECO:0000256" key="1">
    <source>
        <dbReference type="ARBA" id="ARBA00001974"/>
    </source>
</evidence>
<keyword evidence="4" id="KW-0560">Oxidoreductase</keyword>
<comment type="cofactor">
    <cofactor evidence="1">
        <name>FAD</name>
        <dbReference type="ChEBI" id="CHEBI:57692"/>
    </cofactor>
</comment>
<dbReference type="PANTHER" id="PTHR43400">
    <property type="entry name" value="FUMARATE REDUCTASE"/>
    <property type="match status" value="1"/>
</dbReference>
<dbReference type="PANTHER" id="PTHR43400:SF10">
    <property type="entry name" value="3-OXOSTEROID 1-DEHYDROGENASE"/>
    <property type="match status" value="1"/>
</dbReference>
<dbReference type="InterPro" id="IPR027477">
    <property type="entry name" value="Succ_DH/fumarate_Rdtase_cat_sf"/>
</dbReference>